<gene>
    <name evidence="1" type="ORF">ARMGADRAFT_1101061</name>
</gene>
<dbReference type="OMA" id="REVKCGR"/>
<accession>A0A2H3DTJ7</accession>
<dbReference type="PANTHER" id="PTHR34494:SF1">
    <property type="entry name" value="PROTEIN CBG25024"/>
    <property type="match status" value="1"/>
</dbReference>
<sequence>MSTIPLISQLKSLWQAVTGDTSGAISTQQEFSDAWEHHPGQQISDIADNIPIVGHVKGLVHLALCDTEAAIHSEEAATRTLAVIGAGALTAGTGGAATPILAGVVAGVVADAAITGIESVRHQKYEPQGYLGAVSELQSDWRGGLFDIVALGMGDAVLGADGSVTKTEFKTTKVFRVEGEGIFLTKRGMVEHGANSRIFSGPGGSVIESPNILKLMVPPDEEEKPVKFKRPAVLCLNVGDASRAETYYAQKLLQYREAAEKLRNDTDAATSKSHPTAFHFKIKSFRILSNDAERMFRDVPQDGDPSPTGVRRVDITKTSKSFECPQSVYTPLLEKVIPDTFQEAQPTWLLHLPPRFLEAMRDHQIAYGRVRTFVIVTSKFTKLSLISNIQQNITDQEFKRLEHGPVSLSILSQQGIDSVDVRMEPVRRLRQSREVKCGRKVVGDIDHGRHMEYLAEFSDGSTSWILSRNVALDLKLEYWNVMTTSAKEVTEIVNSDFSTGKVTVKRADGTTEVIDQTKIFWQQEATPTRLSDAELDALLYHSHFGFDARDFIPCTVTINTDWAKVEIQSASAAFTKDPAADKADEYAGVQFDAGSIQLGKEQSYKFVSRDIPLFIANNGSPFDIRVTHGADASSEGDRRGNVVLSLPDERFESHSDQANIQLNTSTFHIRPVILTAGLLSVESDWGAIEINSRDATISRDPTVDQGIYKNVTFTPTTMKLVTGVFDQKFVIPFVFLTRDEKIDITITHGLDKSHHDQLGQASALFGQKTYTSPRNPGNTHDNPKSFTDCKVNGECFTIIHVNRVAFIPTQHAHRLFLCT</sequence>
<evidence type="ECO:0000313" key="1">
    <source>
        <dbReference type="EMBL" id="PBK94158.1"/>
    </source>
</evidence>
<dbReference type="PANTHER" id="PTHR34494">
    <property type="entry name" value="PROTEIN CBG25024"/>
    <property type="match status" value="1"/>
</dbReference>
<dbReference type="AlphaFoldDB" id="A0A2H3DTJ7"/>
<dbReference type="EMBL" id="KZ293655">
    <property type="protein sequence ID" value="PBK94158.1"/>
    <property type="molecule type" value="Genomic_DNA"/>
</dbReference>
<keyword evidence="2" id="KW-1185">Reference proteome</keyword>
<evidence type="ECO:0000313" key="2">
    <source>
        <dbReference type="Proteomes" id="UP000217790"/>
    </source>
</evidence>
<protein>
    <submittedName>
        <fullName evidence="1">Uncharacterized protein</fullName>
    </submittedName>
</protein>
<name>A0A2H3DTJ7_ARMGA</name>
<reference evidence="2" key="1">
    <citation type="journal article" date="2017" name="Nat. Ecol. Evol.">
        <title>Genome expansion and lineage-specific genetic innovations in the forest pathogenic fungi Armillaria.</title>
        <authorList>
            <person name="Sipos G."/>
            <person name="Prasanna A.N."/>
            <person name="Walter M.C."/>
            <person name="O'Connor E."/>
            <person name="Balint B."/>
            <person name="Krizsan K."/>
            <person name="Kiss B."/>
            <person name="Hess J."/>
            <person name="Varga T."/>
            <person name="Slot J."/>
            <person name="Riley R."/>
            <person name="Boka B."/>
            <person name="Rigling D."/>
            <person name="Barry K."/>
            <person name="Lee J."/>
            <person name="Mihaltcheva S."/>
            <person name="LaButti K."/>
            <person name="Lipzen A."/>
            <person name="Waldron R."/>
            <person name="Moloney N.M."/>
            <person name="Sperisen C."/>
            <person name="Kredics L."/>
            <person name="Vagvoelgyi C."/>
            <person name="Patrignani A."/>
            <person name="Fitzpatrick D."/>
            <person name="Nagy I."/>
            <person name="Doyle S."/>
            <person name="Anderson J.B."/>
            <person name="Grigoriev I.V."/>
            <person name="Gueldener U."/>
            <person name="Muensterkoetter M."/>
            <person name="Nagy L.G."/>
        </authorList>
    </citation>
    <scope>NUCLEOTIDE SEQUENCE [LARGE SCALE GENOMIC DNA]</scope>
    <source>
        <strain evidence="2">Ar21-2</strain>
    </source>
</reference>
<dbReference type="Proteomes" id="UP000217790">
    <property type="component" value="Unassembled WGS sequence"/>
</dbReference>
<proteinExistence type="predicted"/>
<dbReference type="OrthoDB" id="2799150at2759"/>
<dbReference type="InParanoid" id="A0A2H3DTJ7"/>
<organism evidence="1 2">
    <name type="scientific">Armillaria gallica</name>
    <name type="common">Bulbous honey fungus</name>
    <name type="synonym">Armillaria bulbosa</name>
    <dbReference type="NCBI Taxonomy" id="47427"/>
    <lineage>
        <taxon>Eukaryota</taxon>
        <taxon>Fungi</taxon>
        <taxon>Dikarya</taxon>
        <taxon>Basidiomycota</taxon>
        <taxon>Agaricomycotina</taxon>
        <taxon>Agaricomycetes</taxon>
        <taxon>Agaricomycetidae</taxon>
        <taxon>Agaricales</taxon>
        <taxon>Marasmiineae</taxon>
        <taxon>Physalacriaceae</taxon>
        <taxon>Armillaria</taxon>
    </lineage>
</organism>